<keyword evidence="4" id="KW-1185">Reference proteome</keyword>
<feature type="non-terminal residue" evidence="3">
    <location>
        <position position="1"/>
    </location>
</feature>
<sequence length="598" mass="65948">MALVVAPSEVGHAAAAIGRGVVGGAPLEVAGKEEPLLAEVVTAAAEADGPPAAIVGATGGGGPLEVARKEEERPAEGKLAVGADGKGAGAPAEVEGAPEAITAEGAPGEIKAEGDEKLDDDVGDGTVEAKGAAAVEEDEEEEEEEKWLKHYSSLHRILTVGDGDFSFSLALATAFGSGANLVATSLDTYEVVRGKYSKAESNIMEVKRLGATVLHGVDAKTMVFHTDLKNKRFDRIVFNFPHAGFKGKEDDLHLINMHKELMWYFFYNACRLLRRYGEIHVTHKTGGPYDRWDLERLASECSLALIMKVDFQKEDYPGYNQKRGDSARCDEPFHIATACTFMFQIGDLKKLKKINRNRAGSISNLGGSNVHHGQWVTDTGSFHLLPPAGAWPPQPGQWTTEREPFHPLPPSGAWPPQPGQLTTDRGPFYPLPPVEPWPPQHFPPLVNADNMPLHPYIADERQQPCFPLNSDGIMGDPYFHEHDSFRPMLSMPGPSLNYLPAPDDIPPPMGRIPCPNFLPPLEQTWYHPRTISDPPESDDYSYFTREYQRSLQREYGMRRHLMPGSTSSNYSAFLEHRHMESVKKQEWLRSMIALYGRQ</sequence>
<protein>
    <recommendedName>
        <fullName evidence="2">25S rRNA (uridine-N(3))-methyltransferase BMT5-like domain-containing protein</fullName>
    </recommendedName>
</protein>
<dbReference type="GO" id="GO:0005737">
    <property type="term" value="C:cytoplasm"/>
    <property type="evidence" value="ECO:0007669"/>
    <property type="project" value="TreeGrafter"/>
</dbReference>
<dbReference type="FunFam" id="3.40.50.150:FF:000440">
    <property type="entry name" value="Os09g0479300 protein"/>
    <property type="match status" value="1"/>
</dbReference>
<dbReference type="PANTHER" id="PTHR11538">
    <property type="entry name" value="PHENYLALANYL-TRNA SYNTHETASE"/>
    <property type="match status" value="1"/>
</dbReference>
<name>A0A5J9TF05_9POAL</name>
<comment type="caution">
    <text evidence="3">The sequence shown here is derived from an EMBL/GenBank/DDBJ whole genome shotgun (WGS) entry which is preliminary data.</text>
</comment>
<dbReference type="GO" id="GO:0070475">
    <property type="term" value="P:rRNA base methylation"/>
    <property type="evidence" value="ECO:0007669"/>
    <property type="project" value="InterPro"/>
</dbReference>
<dbReference type="PANTHER" id="PTHR11538:SF26">
    <property type="entry name" value="FERREDOXIN-FOLD ANTICODON-BINDING DOMAIN-CONTAINING PROTEIN 1"/>
    <property type="match status" value="1"/>
</dbReference>
<evidence type="ECO:0000313" key="4">
    <source>
        <dbReference type="Proteomes" id="UP000324897"/>
    </source>
</evidence>
<dbReference type="Proteomes" id="UP000324897">
    <property type="component" value="Chromosome 3"/>
</dbReference>
<dbReference type="InterPro" id="IPR019446">
    <property type="entry name" value="BMT5-like"/>
</dbReference>
<evidence type="ECO:0000256" key="1">
    <source>
        <dbReference type="SAM" id="MobiDB-lite"/>
    </source>
</evidence>
<dbReference type="Pfam" id="PF10354">
    <property type="entry name" value="BMT5-like"/>
    <property type="match status" value="1"/>
</dbReference>
<dbReference type="EMBL" id="RWGY01000039">
    <property type="protein sequence ID" value="TVU09956.1"/>
    <property type="molecule type" value="Genomic_DNA"/>
</dbReference>
<accession>A0A5J9TF05</accession>
<dbReference type="AlphaFoldDB" id="A0A5J9TF05"/>
<feature type="domain" description="25S rRNA (uridine-N(3))-methyltransferase BMT5-like" evidence="2">
    <location>
        <begin position="158"/>
        <end position="323"/>
    </location>
</feature>
<proteinExistence type="predicted"/>
<feature type="region of interest" description="Disordered" evidence="1">
    <location>
        <begin position="69"/>
        <end position="124"/>
    </location>
</feature>
<gene>
    <name evidence="3" type="ORF">EJB05_43455</name>
</gene>
<dbReference type="GO" id="GO:0070042">
    <property type="term" value="F:rRNA (uridine-N3-)-methyltransferase activity"/>
    <property type="evidence" value="ECO:0007669"/>
    <property type="project" value="InterPro"/>
</dbReference>
<organism evidence="3 4">
    <name type="scientific">Eragrostis curvula</name>
    <name type="common">weeping love grass</name>
    <dbReference type="NCBI Taxonomy" id="38414"/>
    <lineage>
        <taxon>Eukaryota</taxon>
        <taxon>Viridiplantae</taxon>
        <taxon>Streptophyta</taxon>
        <taxon>Embryophyta</taxon>
        <taxon>Tracheophyta</taxon>
        <taxon>Spermatophyta</taxon>
        <taxon>Magnoliopsida</taxon>
        <taxon>Liliopsida</taxon>
        <taxon>Poales</taxon>
        <taxon>Poaceae</taxon>
        <taxon>PACMAD clade</taxon>
        <taxon>Chloridoideae</taxon>
        <taxon>Eragrostideae</taxon>
        <taxon>Eragrostidinae</taxon>
        <taxon>Eragrostis</taxon>
    </lineage>
</organism>
<evidence type="ECO:0000313" key="3">
    <source>
        <dbReference type="EMBL" id="TVU09956.1"/>
    </source>
</evidence>
<feature type="compositionally biased region" description="Low complexity" evidence="1">
    <location>
        <begin position="89"/>
        <end position="100"/>
    </location>
</feature>
<reference evidence="3 4" key="1">
    <citation type="journal article" date="2019" name="Sci. Rep.">
        <title>A high-quality genome of Eragrostis curvula grass provides insights into Poaceae evolution and supports new strategies to enhance forage quality.</title>
        <authorList>
            <person name="Carballo J."/>
            <person name="Santos B.A.C.M."/>
            <person name="Zappacosta D."/>
            <person name="Garbus I."/>
            <person name="Selva J.P."/>
            <person name="Gallo C.A."/>
            <person name="Diaz A."/>
            <person name="Albertini E."/>
            <person name="Caccamo M."/>
            <person name="Echenique V."/>
        </authorList>
    </citation>
    <scope>NUCLEOTIDE SEQUENCE [LARGE SCALE GENOMIC DNA]</scope>
    <source>
        <strain evidence="4">cv. Victoria</strain>
        <tissue evidence="3">Leaf</tissue>
    </source>
</reference>
<dbReference type="OrthoDB" id="273345at2759"/>
<evidence type="ECO:0000259" key="2">
    <source>
        <dbReference type="Pfam" id="PF10354"/>
    </source>
</evidence>
<dbReference type="Gramene" id="TVU09956">
    <property type="protein sequence ID" value="TVU09956"/>
    <property type="gene ID" value="EJB05_43455"/>
</dbReference>